<dbReference type="EMBL" id="LR031878">
    <property type="protein sequence ID" value="VDD51010.1"/>
    <property type="molecule type" value="Genomic_DNA"/>
</dbReference>
<accession>A0A3P6FF19</accession>
<dbReference type="AlphaFoldDB" id="A0A3P6FF19"/>
<dbReference type="InterPro" id="IPR002156">
    <property type="entry name" value="RNaseH_domain"/>
</dbReference>
<dbReference type="CDD" id="cd06222">
    <property type="entry name" value="RNase_H_like"/>
    <property type="match status" value="1"/>
</dbReference>
<sequence length="184" mass="21345">MPSSKAHQHYKFGPYQQHPQVLISFWCRVGINRDPVELVRYAESECQAWFNANEMVPSIPQDHIIEEPQVLSLGNICMIDGSWTSTSQFGGCGWVWLDRLGNLQLMGTRNYPRRESALHSEVEALRWARESMLQHSTCQSFRTDCKDLIAMIKELHAWPSFAVELERKETLQICFPNFKIIHIP</sequence>
<dbReference type="InterPro" id="IPR044730">
    <property type="entry name" value="RNase_H-like_dom_plant"/>
</dbReference>
<feature type="domain" description="RNase H type-1" evidence="1">
    <location>
        <begin position="79"/>
        <end position="184"/>
    </location>
</feature>
<reference evidence="2" key="1">
    <citation type="submission" date="2018-11" db="EMBL/GenBank/DDBJ databases">
        <authorList>
            <consortium name="Genoscope - CEA"/>
            <person name="William W."/>
        </authorList>
    </citation>
    <scope>NUCLEOTIDE SEQUENCE</scope>
</reference>
<evidence type="ECO:0000313" key="2">
    <source>
        <dbReference type="EMBL" id="VDD51010.1"/>
    </source>
</evidence>
<dbReference type="GO" id="GO:0003676">
    <property type="term" value="F:nucleic acid binding"/>
    <property type="evidence" value="ECO:0007669"/>
    <property type="project" value="InterPro"/>
</dbReference>
<gene>
    <name evidence="2" type="ORF">BOLC1T03399H</name>
</gene>
<proteinExistence type="predicted"/>
<organism evidence="2">
    <name type="scientific">Brassica oleracea</name>
    <name type="common">Wild cabbage</name>
    <dbReference type="NCBI Taxonomy" id="3712"/>
    <lineage>
        <taxon>Eukaryota</taxon>
        <taxon>Viridiplantae</taxon>
        <taxon>Streptophyta</taxon>
        <taxon>Embryophyta</taxon>
        <taxon>Tracheophyta</taxon>
        <taxon>Spermatophyta</taxon>
        <taxon>Magnoliopsida</taxon>
        <taxon>eudicotyledons</taxon>
        <taxon>Gunneridae</taxon>
        <taxon>Pentapetalae</taxon>
        <taxon>rosids</taxon>
        <taxon>malvids</taxon>
        <taxon>Brassicales</taxon>
        <taxon>Brassicaceae</taxon>
        <taxon>Brassiceae</taxon>
        <taxon>Brassica</taxon>
    </lineage>
</organism>
<dbReference type="Pfam" id="PF13456">
    <property type="entry name" value="RVT_3"/>
    <property type="match status" value="1"/>
</dbReference>
<name>A0A3P6FF19_BRAOL</name>
<protein>
    <recommendedName>
        <fullName evidence="1">RNase H type-1 domain-containing protein</fullName>
    </recommendedName>
</protein>
<dbReference type="GO" id="GO:0004523">
    <property type="term" value="F:RNA-DNA hybrid ribonuclease activity"/>
    <property type="evidence" value="ECO:0007669"/>
    <property type="project" value="InterPro"/>
</dbReference>
<evidence type="ECO:0000259" key="1">
    <source>
        <dbReference type="Pfam" id="PF13456"/>
    </source>
</evidence>